<gene>
    <name evidence="2" type="ORF">Bathy04g01970</name>
</gene>
<feature type="region of interest" description="Disordered" evidence="1">
    <location>
        <begin position="1"/>
        <end position="106"/>
    </location>
</feature>
<feature type="compositionally biased region" description="Acidic residues" evidence="1">
    <location>
        <begin position="208"/>
        <end position="224"/>
    </location>
</feature>
<organism evidence="2 3">
    <name type="scientific">Bathycoccus prasinos</name>
    <dbReference type="NCBI Taxonomy" id="41875"/>
    <lineage>
        <taxon>Eukaryota</taxon>
        <taxon>Viridiplantae</taxon>
        <taxon>Chlorophyta</taxon>
        <taxon>Mamiellophyceae</taxon>
        <taxon>Mamiellales</taxon>
        <taxon>Bathycoccaceae</taxon>
        <taxon>Bathycoccus</taxon>
    </lineage>
</organism>
<feature type="compositionally biased region" description="Basic and acidic residues" evidence="1">
    <location>
        <begin position="1"/>
        <end position="16"/>
    </location>
</feature>
<protein>
    <submittedName>
        <fullName evidence="2">Uncharacterized protein</fullName>
    </submittedName>
</protein>
<evidence type="ECO:0000256" key="1">
    <source>
        <dbReference type="SAM" id="MobiDB-lite"/>
    </source>
</evidence>
<feature type="compositionally biased region" description="Basic and acidic residues" evidence="1">
    <location>
        <begin position="27"/>
        <end position="37"/>
    </location>
</feature>
<evidence type="ECO:0000313" key="2">
    <source>
        <dbReference type="EMBL" id="CCO16211.1"/>
    </source>
</evidence>
<reference evidence="2 3" key="1">
    <citation type="submission" date="2011-10" db="EMBL/GenBank/DDBJ databases">
        <authorList>
            <person name="Genoscope - CEA"/>
        </authorList>
    </citation>
    <scope>NUCLEOTIDE SEQUENCE [LARGE SCALE GENOMIC DNA]</scope>
    <source>
        <strain evidence="2 3">RCC 1105</strain>
    </source>
</reference>
<feature type="compositionally biased region" description="Polar residues" evidence="1">
    <location>
        <begin position="310"/>
        <end position="320"/>
    </location>
</feature>
<feature type="compositionally biased region" description="Basic and acidic residues" evidence="1">
    <location>
        <begin position="90"/>
        <end position="106"/>
    </location>
</feature>
<feature type="region of interest" description="Disordered" evidence="1">
    <location>
        <begin position="208"/>
        <end position="227"/>
    </location>
</feature>
<dbReference type="EMBL" id="FO082275">
    <property type="protein sequence ID" value="CCO16211.1"/>
    <property type="molecule type" value="Genomic_DNA"/>
</dbReference>
<sequence length="449" mass="50395">MTTSEKTTKKGESEHTETDDDSSKEDEEVREKEDRYENPMPPFPIKSPTEWGTNDLPSMRKELRMQLQLAIKATREKGTTREEEEEEEEENKKKGEEEKEERKNEDEIGTLANALEGLVAVADGNLSLLITGDAKFASTRFAFECIEKMDPQRVSVTIAPGFTNTREFDVIIIFVDSERVLEVVEETKLVVKRVGSENVFIAAFVKEDAEEEGEGGEEEEGEAEGEMRAALESVRSSDLGVMPSSSMPTAEEDEEYSDAQIEILRNARGTKRDVEKNAASIPELSSRDVITEFERQTLAIEPIEMRETTTSTTKMMNSPKKSPKGGGQSPMKISFPSDEGNEDAKQELFLRAEALLWNIALSSGIDPSNACAFEHGGKNNTTKNIMTFHRREQIEWVKEIERALEKIEEARLRQVKSQLANVYVEASGLDAVEVGLISPEKRGKRENLE</sequence>
<feature type="compositionally biased region" description="Acidic residues" evidence="1">
    <location>
        <begin position="17"/>
        <end position="26"/>
    </location>
</feature>
<feature type="region of interest" description="Disordered" evidence="1">
    <location>
        <begin position="310"/>
        <end position="340"/>
    </location>
</feature>
<name>K8EDW3_9CHLO</name>
<dbReference type="KEGG" id="bpg:Bathy04g01970"/>
<proteinExistence type="predicted"/>
<accession>K8EDW3</accession>
<dbReference type="GeneID" id="19016222"/>
<evidence type="ECO:0000313" key="3">
    <source>
        <dbReference type="Proteomes" id="UP000198341"/>
    </source>
</evidence>
<dbReference type="AlphaFoldDB" id="K8EDW3"/>
<dbReference type="RefSeq" id="XP_007513686.1">
    <property type="nucleotide sequence ID" value="XM_007513624.1"/>
</dbReference>
<keyword evidence="3" id="KW-1185">Reference proteome</keyword>
<dbReference type="Proteomes" id="UP000198341">
    <property type="component" value="Chromosome 4"/>
</dbReference>